<protein>
    <submittedName>
        <fullName evidence="2">Crp/Fnr family transcriptional regulator</fullName>
    </submittedName>
</protein>
<evidence type="ECO:0000259" key="1">
    <source>
        <dbReference type="Pfam" id="PF00027"/>
    </source>
</evidence>
<keyword evidence="3" id="KW-1185">Reference proteome</keyword>
<evidence type="ECO:0000313" key="2">
    <source>
        <dbReference type="EMBL" id="GAA5109279.1"/>
    </source>
</evidence>
<dbReference type="Proteomes" id="UP001500171">
    <property type="component" value="Unassembled WGS sequence"/>
</dbReference>
<dbReference type="Pfam" id="PF00027">
    <property type="entry name" value="cNMP_binding"/>
    <property type="match status" value="1"/>
</dbReference>
<organism evidence="2 3">
    <name type="scientific">Orbus sasakiae</name>
    <dbReference type="NCBI Taxonomy" id="1078475"/>
    <lineage>
        <taxon>Bacteria</taxon>
        <taxon>Pseudomonadati</taxon>
        <taxon>Pseudomonadota</taxon>
        <taxon>Gammaproteobacteria</taxon>
        <taxon>Orbales</taxon>
        <taxon>Orbaceae</taxon>
        <taxon>Orbus</taxon>
    </lineage>
</organism>
<dbReference type="SUPFAM" id="SSF51206">
    <property type="entry name" value="cAMP-binding domain-like"/>
    <property type="match status" value="1"/>
</dbReference>
<gene>
    <name evidence="2" type="ORF">GCM10023211_12410</name>
</gene>
<proteinExistence type="predicted"/>
<name>A0ABP9N419_9GAMM</name>
<evidence type="ECO:0000313" key="3">
    <source>
        <dbReference type="Proteomes" id="UP001500171"/>
    </source>
</evidence>
<feature type="domain" description="Cyclic nucleotide-binding" evidence="1">
    <location>
        <begin position="37"/>
        <end position="119"/>
    </location>
</feature>
<dbReference type="CDD" id="cd00038">
    <property type="entry name" value="CAP_ED"/>
    <property type="match status" value="1"/>
</dbReference>
<dbReference type="InterPro" id="IPR000595">
    <property type="entry name" value="cNMP-bd_dom"/>
</dbReference>
<dbReference type="RefSeq" id="WP_345489940.1">
    <property type="nucleotide sequence ID" value="NZ_BAABHY010000001.1"/>
</dbReference>
<reference evidence="3" key="1">
    <citation type="journal article" date="2019" name="Int. J. Syst. Evol. Microbiol.">
        <title>The Global Catalogue of Microorganisms (GCM) 10K type strain sequencing project: providing services to taxonomists for standard genome sequencing and annotation.</title>
        <authorList>
            <consortium name="The Broad Institute Genomics Platform"/>
            <consortium name="The Broad Institute Genome Sequencing Center for Infectious Disease"/>
            <person name="Wu L."/>
            <person name="Ma J."/>
        </authorList>
    </citation>
    <scope>NUCLEOTIDE SEQUENCE [LARGE SCALE GENOMIC DNA]</scope>
    <source>
        <strain evidence="3">JCM 18050</strain>
    </source>
</reference>
<dbReference type="EMBL" id="BAABHY010000001">
    <property type="protein sequence ID" value="GAA5109279.1"/>
    <property type="molecule type" value="Genomic_DNA"/>
</dbReference>
<sequence length="233" mass="27169">MQLKSLNKGRFSTYWQSHDNLIESIIEQCIVEKKIVDEKTILFRQGCKVHDLILVYNGTISIRYEAANGRRFHLGTVDCDEHVFGEMEFFTSYQCQFDIIAEEALTISVVSADKLYHALIEHPKLALFFASAIAIDYQDTLDIFLKRTLYSICYNIAFDLYQHHLNIQPVNNFQKNYLEAERFGTTDRVYRRAVNELIKLDIVLKNEGKLEIKNIDKLKEFIQCKGEISDLII</sequence>
<accession>A0ABP9N419</accession>
<dbReference type="Gene3D" id="2.60.120.10">
    <property type="entry name" value="Jelly Rolls"/>
    <property type="match status" value="1"/>
</dbReference>
<dbReference type="InterPro" id="IPR014710">
    <property type="entry name" value="RmlC-like_jellyroll"/>
</dbReference>
<dbReference type="InterPro" id="IPR018490">
    <property type="entry name" value="cNMP-bd_dom_sf"/>
</dbReference>
<comment type="caution">
    <text evidence="2">The sequence shown here is derived from an EMBL/GenBank/DDBJ whole genome shotgun (WGS) entry which is preliminary data.</text>
</comment>